<keyword evidence="2" id="KW-1133">Transmembrane helix</keyword>
<sequence length="335" mass="34660">MMTSLVFSFLVWGINASLVAFPSPHLTPAPNVPIRLNKRQTAAPMETCGYANGNAMAPRMAAPGYFCGKDSTDSLWRFCLDTVDVADCGLSGYCVDFAACSTGCGVSGLTAVICQASYCFSEFLVSKDQTYTHITCANSPGSGLYLAVPTTSLFSASVVSSSQAGAIISTIEKTVTITSSNSSATALVIPSLTTPATPSSITPTISSTSASIAPEASSNTDVAPNDTKSTPNNVPLEPIIGGALGGLALILLTIISLIILKRRHASTQKADEHGSAGRLQVMTNTSGAQGIHFQNDSCANGLPNPNAALKTHDGTFSRNGREDSELNPLELDAGQ</sequence>
<dbReference type="Proteomes" id="UP001152300">
    <property type="component" value="Unassembled WGS sequence"/>
</dbReference>
<keyword evidence="3" id="KW-0732">Signal</keyword>
<proteinExistence type="predicted"/>
<organism evidence="4 5">
    <name type="scientific">Sclerotinia nivalis</name>
    <dbReference type="NCBI Taxonomy" id="352851"/>
    <lineage>
        <taxon>Eukaryota</taxon>
        <taxon>Fungi</taxon>
        <taxon>Dikarya</taxon>
        <taxon>Ascomycota</taxon>
        <taxon>Pezizomycotina</taxon>
        <taxon>Leotiomycetes</taxon>
        <taxon>Helotiales</taxon>
        <taxon>Sclerotiniaceae</taxon>
        <taxon>Sclerotinia</taxon>
    </lineage>
</organism>
<feature type="compositionally biased region" description="Polar residues" evidence="1">
    <location>
        <begin position="219"/>
        <end position="233"/>
    </location>
</feature>
<feature type="compositionally biased region" description="Low complexity" evidence="1">
    <location>
        <begin position="195"/>
        <end position="218"/>
    </location>
</feature>
<feature type="transmembrane region" description="Helical" evidence="2">
    <location>
        <begin position="239"/>
        <end position="260"/>
    </location>
</feature>
<dbReference type="EMBL" id="JAPEIS010000002">
    <property type="protein sequence ID" value="KAJ8068966.1"/>
    <property type="molecule type" value="Genomic_DNA"/>
</dbReference>
<keyword evidence="5" id="KW-1185">Reference proteome</keyword>
<evidence type="ECO:0008006" key="6">
    <source>
        <dbReference type="Google" id="ProtNLM"/>
    </source>
</evidence>
<feature type="signal peptide" evidence="3">
    <location>
        <begin position="1"/>
        <end position="16"/>
    </location>
</feature>
<protein>
    <recommendedName>
        <fullName evidence="6">Mid2 domain-containing protein</fullName>
    </recommendedName>
</protein>
<dbReference type="AlphaFoldDB" id="A0A9X0AU23"/>
<evidence type="ECO:0000256" key="3">
    <source>
        <dbReference type="SAM" id="SignalP"/>
    </source>
</evidence>
<accession>A0A9X0AU23</accession>
<comment type="caution">
    <text evidence="4">The sequence shown here is derived from an EMBL/GenBank/DDBJ whole genome shotgun (WGS) entry which is preliminary data.</text>
</comment>
<feature type="region of interest" description="Disordered" evidence="1">
    <location>
        <begin position="292"/>
        <end position="335"/>
    </location>
</feature>
<evidence type="ECO:0000313" key="4">
    <source>
        <dbReference type="EMBL" id="KAJ8068966.1"/>
    </source>
</evidence>
<dbReference type="OrthoDB" id="3539540at2759"/>
<evidence type="ECO:0000313" key="5">
    <source>
        <dbReference type="Proteomes" id="UP001152300"/>
    </source>
</evidence>
<evidence type="ECO:0000256" key="2">
    <source>
        <dbReference type="SAM" id="Phobius"/>
    </source>
</evidence>
<feature type="chain" id="PRO_5040993124" description="Mid2 domain-containing protein" evidence="3">
    <location>
        <begin position="17"/>
        <end position="335"/>
    </location>
</feature>
<gene>
    <name evidence="4" type="ORF">OCU04_002646</name>
</gene>
<feature type="compositionally biased region" description="Basic and acidic residues" evidence="1">
    <location>
        <begin position="310"/>
        <end position="324"/>
    </location>
</feature>
<name>A0A9X0AU23_9HELO</name>
<evidence type="ECO:0000256" key="1">
    <source>
        <dbReference type="SAM" id="MobiDB-lite"/>
    </source>
</evidence>
<keyword evidence="2" id="KW-0472">Membrane</keyword>
<feature type="region of interest" description="Disordered" evidence="1">
    <location>
        <begin position="195"/>
        <end position="233"/>
    </location>
</feature>
<keyword evidence="2" id="KW-0812">Transmembrane</keyword>
<reference evidence="4" key="1">
    <citation type="submission" date="2022-11" db="EMBL/GenBank/DDBJ databases">
        <title>Genome Resource of Sclerotinia nivalis Strain SnTB1, a Plant Pathogen Isolated from American Ginseng.</title>
        <authorList>
            <person name="Fan S."/>
        </authorList>
    </citation>
    <scope>NUCLEOTIDE SEQUENCE</scope>
    <source>
        <strain evidence="4">SnTB1</strain>
    </source>
</reference>